<dbReference type="SMART" id="SM00880">
    <property type="entry name" value="CHAD"/>
    <property type="match status" value="1"/>
</dbReference>
<organism evidence="3 4">
    <name type="scientific">Rothia aerolata</name>
    <dbReference type="NCBI Taxonomy" id="1812262"/>
    <lineage>
        <taxon>Bacteria</taxon>
        <taxon>Bacillati</taxon>
        <taxon>Actinomycetota</taxon>
        <taxon>Actinomycetes</taxon>
        <taxon>Micrococcales</taxon>
        <taxon>Micrococcaceae</taxon>
        <taxon>Rothia</taxon>
    </lineage>
</organism>
<dbReference type="Gene3D" id="2.40.320.10">
    <property type="entry name" value="Hypothetical Protein Pfu-838710-001"/>
    <property type="match status" value="1"/>
</dbReference>
<gene>
    <name evidence="3" type="ORF">GCM10007359_08060</name>
</gene>
<feature type="domain" description="CYTH" evidence="1">
    <location>
        <begin position="15"/>
        <end position="215"/>
    </location>
</feature>
<dbReference type="Gene3D" id="1.40.20.10">
    <property type="entry name" value="CHAD domain"/>
    <property type="match status" value="1"/>
</dbReference>
<dbReference type="PROSITE" id="PS51708">
    <property type="entry name" value="CHAD"/>
    <property type="match status" value="1"/>
</dbReference>
<dbReference type="InterPro" id="IPR023577">
    <property type="entry name" value="CYTH_domain"/>
</dbReference>
<evidence type="ECO:0000259" key="1">
    <source>
        <dbReference type="PROSITE" id="PS51707"/>
    </source>
</evidence>
<keyword evidence="4" id="KW-1185">Reference proteome</keyword>
<dbReference type="SUPFAM" id="SSF55154">
    <property type="entry name" value="CYTH-like phosphatases"/>
    <property type="match status" value="1"/>
</dbReference>
<name>A0A917IQE7_9MICC</name>
<dbReference type="InterPro" id="IPR007899">
    <property type="entry name" value="CHAD_dom"/>
</dbReference>
<dbReference type="Proteomes" id="UP000600171">
    <property type="component" value="Unassembled WGS sequence"/>
</dbReference>
<dbReference type="SMART" id="SM01118">
    <property type="entry name" value="CYTH"/>
    <property type="match status" value="1"/>
</dbReference>
<dbReference type="AlphaFoldDB" id="A0A917IQE7"/>
<evidence type="ECO:0000259" key="2">
    <source>
        <dbReference type="PROSITE" id="PS51708"/>
    </source>
</evidence>
<dbReference type="EMBL" id="BMDC01000001">
    <property type="protein sequence ID" value="GGH60155.1"/>
    <property type="molecule type" value="Genomic_DNA"/>
</dbReference>
<dbReference type="PROSITE" id="PS51707">
    <property type="entry name" value="CYTH"/>
    <property type="match status" value="1"/>
</dbReference>
<evidence type="ECO:0000313" key="4">
    <source>
        <dbReference type="Proteomes" id="UP000600171"/>
    </source>
</evidence>
<dbReference type="Pfam" id="PF05235">
    <property type="entry name" value="CHAD"/>
    <property type="match status" value="1"/>
</dbReference>
<protein>
    <submittedName>
        <fullName evidence="3">Adenylate cyclase</fullName>
    </submittedName>
</protein>
<feature type="domain" description="CHAD" evidence="2">
    <location>
        <begin position="255"/>
        <end position="559"/>
    </location>
</feature>
<comment type="caution">
    <text evidence="3">The sequence shown here is derived from an EMBL/GenBank/DDBJ whole genome shotgun (WGS) entry which is preliminary data.</text>
</comment>
<dbReference type="Pfam" id="PF01928">
    <property type="entry name" value="CYTH"/>
    <property type="match status" value="1"/>
</dbReference>
<dbReference type="RefSeq" id="WP_188359015.1">
    <property type="nucleotide sequence ID" value="NZ_BMDC01000001.1"/>
</dbReference>
<dbReference type="PANTHER" id="PTHR39339:SF1">
    <property type="entry name" value="CHAD DOMAIN-CONTAINING PROTEIN"/>
    <property type="match status" value="1"/>
</dbReference>
<reference evidence="3 4" key="1">
    <citation type="journal article" date="2014" name="Int. J. Syst. Evol. Microbiol.">
        <title>Complete genome sequence of Corynebacterium casei LMG S-19264T (=DSM 44701T), isolated from a smear-ripened cheese.</title>
        <authorList>
            <consortium name="US DOE Joint Genome Institute (JGI-PGF)"/>
            <person name="Walter F."/>
            <person name="Albersmeier A."/>
            <person name="Kalinowski J."/>
            <person name="Ruckert C."/>
        </authorList>
    </citation>
    <scope>NUCLEOTIDE SEQUENCE [LARGE SCALE GENOMIC DNA]</scope>
    <source>
        <strain evidence="3 4">CCM 8669</strain>
    </source>
</reference>
<accession>A0A917IQE7</accession>
<dbReference type="InterPro" id="IPR038186">
    <property type="entry name" value="CHAD_dom_sf"/>
</dbReference>
<sequence>MATLKGMAQYMATHHLEVERKYELADLTSPAVEIDWNQLENLTVVETVQEHLEATYFDTPCNQLGKNMIALRRRLGGYDQGWHIKFDDRAGARHEMHFDLLADESKMPAAVNRFLQSAVGFEELGEKVSLITDRTRTVLADSSGVRVAEICRDSVAARDFSTDIERTWNEWEVELLEAGEVTGEEIFEACEKIFSANGIVPSQSSAKIARALGQDAEFEARRTGADKKYAVSRVSAGEKKKKSKKRASQRRQAAAASSIDLLNTALDALLSDLLSWELKFRAGVPDSVHGLRQTIRKVESLLRFAARPFPRTEQAAQQMDAALEGLRGIYRSLAPARDVDIVRAFLAEVGTEPGAVTATARQELEEMLADDAEKNSREVLKVLDSDGFAMMRSDVAALQDNLAHEVELPLNCENFVNKVAKRIRKSLVAFNKDELKQLWKSDPTEFAYDMLNNDPLFRVRRAAQIGRYCMEALTATGIELTDDQQQLAHLCTDLHRELSVLSDEQVTLTWLQSAARRAVRRGQDRLAIGYLMGRSSYYAVGLRLTDHSYVPSQLKALKKLDLK</sequence>
<dbReference type="PANTHER" id="PTHR39339">
    <property type="entry name" value="SLR1444 PROTEIN"/>
    <property type="match status" value="1"/>
</dbReference>
<dbReference type="CDD" id="cd07374">
    <property type="entry name" value="CYTH-like_Pase"/>
    <property type="match status" value="1"/>
</dbReference>
<evidence type="ECO:0000313" key="3">
    <source>
        <dbReference type="EMBL" id="GGH60155.1"/>
    </source>
</evidence>
<proteinExistence type="predicted"/>
<dbReference type="InterPro" id="IPR033469">
    <property type="entry name" value="CYTH-like_dom_sf"/>
</dbReference>